<sequence length="181" mass="19793">MTKYFSWRSPKLTTKTLTVAAMLIAVQVVLGKLSVGDAQVLKVGLGFIGTAMIGYFLGPWLGGMVMIVDDIIANTIFSTGASFFPGFTLSAFISGVIAGLFLHQQRISLPRLFAYELVQITITNVISTTLWLHIMYGAPFTQLLWARLPKEVISWPVESLVGFIVLGALVRALRARNISVN</sequence>
<feature type="transmembrane region" description="Helical" evidence="1">
    <location>
        <begin position="43"/>
        <end position="62"/>
    </location>
</feature>
<dbReference type="Pfam" id="PF12822">
    <property type="entry name" value="ECF_trnsprt"/>
    <property type="match status" value="1"/>
</dbReference>
<dbReference type="NCBIfam" id="TIGR04518">
    <property type="entry name" value="ECF_S_folT_fam"/>
    <property type="match status" value="1"/>
</dbReference>
<dbReference type="InterPro" id="IPR024529">
    <property type="entry name" value="ECF_trnsprt_substrate-spec"/>
</dbReference>
<evidence type="ECO:0000313" key="2">
    <source>
        <dbReference type="EMBL" id="QLL78589.1"/>
    </source>
</evidence>
<feature type="transmembrane region" description="Helical" evidence="1">
    <location>
        <begin position="82"/>
        <end position="102"/>
    </location>
</feature>
<keyword evidence="1" id="KW-1133">Transmembrane helix</keyword>
<dbReference type="GO" id="GO:0022857">
    <property type="term" value="F:transmembrane transporter activity"/>
    <property type="evidence" value="ECO:0007669"/>
    <property type="project" value="InterPro"/>
</dbReference>
<accession>A0A7H9EMN8</accession>
<keyword evidence="1" id="KW-0472">Membrane</keyword>
<dbReference type="KEGG" id="lsw:GTO87_08330"/>
<dbReference type="Gene3D" id="1.10.1760.20">
    <property type="match status" value="1"/>
</dbReference>
<dbReference type="Proteomes" id="UP000510886">
    <property type="component" value="Chromosome"/>
</dbReference>
<proteinExistence type="predicted"/>
<name>A0A7H9EMN8_9LACO</name>
<evidence type="ECO:0000256" key="1">
    <source>
        <dbReference type="SAM" id="Phobius"/>
    </source>
</evidence>
<protein>
    <submittedName>
        <fullName evidence="2">Folate family ECF transporter S component</fullName>
    </submittedName>
</protein>
<organism evidence="2 3">
    <name type="scientific">Ligilactobacillus saerimneri</name>
    <dbReference type="NCBI Taxonomy" id="228229"/>
    <lineage>
        <taxon>Bacteria</taxon>
        <taxon>Bacillati</taxon>
        <taxon>Bacillota</taxon>
        <taxon>Bacilli</taxon>
        <taxon>Lactobacillales</taxon>
        <taxon>Lactobacillaceae</taxon>
        <taxon>Ligilactobacillus</taxon>
    </lineage>
</organism>
<feature type="transmembrane region" description="Helical" evidence="1">
    <location>
        <begin position="12"/>
        <end position="31"/>
    </location>
</feature>
<keyword evidence="1" id="KW-0812">Transmembrane</keyword>
<dbReference type="EMBL" id="CP047418">
    <property type="protein sequence ID" value="QLL78589.1"/>
    <property type="molecule type" value="Genomic_DNA"/>
</dbReference>
<dbReference type="RefSeq" id="WP_180848764.1">
    <property type="nucleotide sequence ID" value="NZ_CP047418.1"/>
</dbReference>
<reference evidence="2 3" key="1">
    <citation type="submission" date="2020-01" db="EMBL/GenBank/DDBJ databases">
        <title>Complete and circular genome sequences of six lactobacillus isolates from horses.</title>
        <authorList>
            <person name="Hassan H.M."/>
        </authorList>
    </citation>
    <scope>NUCLEOTIDE SEQUENCE [LARGE SCALE GENOMIC DNA]</scope>
    <source>
        <strain evidence="2 3">1A</strain>
    </source>
</reference>
<dbReference type="InterPro" id="IPR030949">
    <property type="entry name" value="ECF_S_folate_fam"/>
</dbReference>
<dbReference type="AlphaFoldDB" id="A0A7H9EMN8"/>
<feature type="transmembrane region" description="Helical" evidence="1">
    <location>
        <begin position="153"/>
        <end position="173"/>
    </location>
</feature>
<evidence type="ECO:0000313" key="3">
    <source>
        <dbReference type="Proteomes" id="UP000510886"/>
    </source>
</evidence>
<feature type="transmembrane region" description="Helical" evidence="1">
    <location>
        <begin position="114"/>
        <end position="133"/>
    </location>
</feature>
<gene>
    <name evidence="2" type="ORF">GTO87_08330</name>
</gene>